<comment type="subcellular location">
    <subcellularLocation>
        <location evidence="1">Lipid droplet</location>
    </subcellularLocation>
</comment>
<dbReference type="InterPro" id="IPR029058">
    <property type="entry name" value="AB_hydrolase_fold"/>
</dbReference>
<dbReference type="SUPFAM" id="SSF53474">
    <property type="entry name" value="alpha/beta-Hydrolases"/>
    <property type="match status" value="1"/>
</dbReference>
<dbReference type="PANTHER" id="PTHR13390:SF0">
    <property type="entry name" value="LIPID DROPLET-ASSOCIATED HYDROLASE"/>
    <property type="match status" value="1"/>
</dbReference>
<dbReference type="GO" id="GO:0005811">
    <property type="term" value="C:lipid droplet"/>
    <property type="evidence" value="ECO:0007669"/>
    <property type="project" value="UniProtKB-SubCell"/>
</dbReference>
<dbReference type="Proteomes" id="UP000292447">
    <property type="component" value="Chromosome III"/>
</dbReference>
<sequence>MISTNQEHPLTTEYHLNSSTGSENSPLLVFIPGNPGLIDYYTTYLDLIGDKYPEYDILAIGHAGFQTSDDFVMAGKKDVTFYDLDFQVRHKCSIIKKHVLLGHTRLSFLCHSVGGYITQRVVALLLKDEEVKHLIKVEFVGLICPTIVDIAKSDSGVFFTKLFSLLPVVQLAVCLLAVLQTVLPDSLARLIISRFVISRPRLKDAKLIELWENAVDATYKIYKLRRIARQALTLARQELQVIHRDDEMNDWFFHEIPTTHQIKVWCFFAESDYWVHDNTRDYILGRYHSQDNRNVQFQVGEPSTEHTHAITHAFCIDQSVEFAQITCAALAAENWQ</sequence>
<gene>
    <name evidence="6" type="primary">MPUL0C00300</name>
    <name evidence="6" type="ORF">METSCH_C00300</name>
</gene>
<protein>
    <submittedName>
        <fullName evidence="6">Pimeloyl-ACP methyl ester carboxylesterase</fullName>
    </submittedName>
</protein>
<evidence type="ECO:0000313" key="6">
    <source>
        <dbReference type="EMBL" id="QBM88067.1"/>
    </source>
</evidence>
<dbReference type="InterPro" id="IPR019363">
    <property type="entry name" value="LDAH"/>
</dbReference>
<evidence type="ECO:0000256" key="5">
    <source>
        <dbReference type="SAM" id="MobiDB-lite"/>
    </source>
</evidence>
<evidence type="ECO:0000256" key="2">
    <source>
        <dbReference type="ARBA" id="ARBA00008300"/>
    </source>
</evidence>
<evidence type="ECO:0000256" key="4">
    <source>
        <dbReference type="ARBA" id="ARBA00022801"/>
    </source>
</evidence>
<dbReference type="GO" id="GO:0019915">
    <property type="term" value="P:lipid storage"/>
    <property type="evidence" value="ECO:0007669"/>
    <property type="project" value="InterPro"/>
</dbReference>
<evidence type="ECO:0000313" key="7">
    <source>
        <dbReference type="Proteomes" id="UP000292447"/>
    </source>
</evidence>
<keyword evidence="7" id="KW-1185">Reference proteome</keyword>
<evidence type="ECO:0000256" key="3">
    <source>
        <dbReference type="ARBA" id="ARBA00022677"/>
    </source>
</evidence>
<reference evidence="7" key="1">
    <citation type="submission" date="2019-03" db="EMBL/GenBank/DDBJ databases">
        <title>Snf2 controls pulcherriminic acid biosynthesis and connects pigmentation and antifungal activity of the yeast Metschnikowia pulcherrima.</title>
        <authorList>
            <person name="Gore-Lloyd D."/>
            <person name="Sumann I."/>
            <person name="Brachmann A.O."/>
            <person name="Schneeberger K."/>
            <person name="Ortiz-Merino R.A."/>
            <person name="Moreno-Beltran M."/>
            <person name="Schlaefli M."/>
            <person name="Kirner P."/>
            <person name="Santos Kron A."/>
            <person name="Wolfe K.H."/>
            <person name="Piel J."/>
            <person name="Ahrens C.H."/>
            <person name="Henk D."/>
            <person name="Freimoser F.M."/>
        </authorList>
    </citation>
    <scope>NUCLEOTIDE SEQUENCE [LARGE SCALE GENOMIC DNA]</scope>
    <source>
        <strain evidence="7">APC 1.2</strain>
    </source>
</reference>
<dbReference type="GO" id="GO:0016298">
    <property type="term" value="F:lipase activity"/>
    <property type="evidence" value="ECO:0007669"/>
    <property type="project" value="InterPro"/>
</dbReference>
<dbReference type="Pfam" id="PF10230">
    <property type="entry name" value="LIDHydrolase"/>
    <property type="match status" value="1"/>
</dbReference>
<dbReference type="Gene3D" id="3.40.50.1820">
    <property type="entry name" value="alpha/beta hydrolase"/>
    <property type="match status" value="1"/>
</dbReference>
<evidence type="ECO:0000256" key="1">
    <source>
        <dbReference type="ARBA" id="ARBA00004502"/>
    </source>
</evidence>
<proteinExistence type="inferred from homology"/>
<comment type="similarity">
    <text evidence="2">Belongs to the AB hydrolase superfamily. LDAH family.</text>
</comment>
<keyword evidence="3" id="KW-0551">Lipid droplet</keyword>
<dbReference type="EMBL" id="CP034458">
    <property type="protein sequence ID" value="QBM88067.1"/>
    <property type="molecule type" value="Genomic_DNA"/>
</dbReference>
<accession>A0A4P6XL34</accession>
<organism evidence="6 7">
    <name type="scientific">Metschnikowia aff. pulcherrima</name>
    <dbReference type="NCBI Taxonomy" id="2163413"/>
    <lineage>
        <taxon>Eukaryota</taxon>
        <taxon>Fungi</taxon>
        <taxon>Dikarya</taxon>
        <taxon>Ascomycota</taxon>
        <taxon>Saccharomycotina</taxon>
        <taxon>Pichiomycetes</taxon>
        <taxon>Metschnikowiaceae</taxon>
        <taxon>Metschnikowia</taxon>
    </lineage>
</organism>
<name>A0A4P6XL34_9ASCO</name>
<keyword evidence="4" id="KW-0378">Hydrolase</keyword>
<feature type="region of interest" description="Disordered" evidence="5">
    <location>
        <begin position="1"/>
        <end position="22"/>
    </location>
</feature>
<dbReference type="AlphaFoldDB" id="A0A4P6XL34"/>
<dbReference type="PANTHER" id="PTHR13390">
    <property type="entry name" value="LIPASE"/>
    <property type="match status" value="1"/>
</dbReference>